<evidence type="ECO:0000313" key="3">
    <source>
        <dbReference type="Proteomes" id="UP000198761"/>
    </source>
</evidence>
<evidence type="ECO:0000259" key="1">
    <source>
        <dbReference type="PROSITE" id="PS50206"/>
    </source>
</evidence>
<reference evidence="2 3" key="1">
    <citation type="submission" date="2016-10" db="EMBL/GenBank/DDBJ databases">
        <authorList>
            <person name="de Groot N.N."/>
        </authorList>
    </citation>
    <scope>NUCLEOTIDE SEQUENCE [LARGE SCALE GENOMIC DNA]</scope>
    <source>
        <strain evidence="2 3">DSM 3857</strain>
    </source>
</reference>
<dbReference type="Gene3D" id="3.40.50.720">
    <property type="entry name" value="NAD(P)-binding Rossmann-like Domain"/>
    <property type="match status" value="1"/>
</dbReference>
<dbReference type="CDD" id="cd00158">
    <property type="entry name" value="RHOD"/>
    <property type="match status" value="1"/>
</dbReference>
<dbReference type="GO" id="GO:0008146">
    <property type="term" value="F:sulfotransferase activity"/>
    <property type="evidence" value="ECO:0007669"/>
    <property type="project" value="TreeGrafter"/>
</dbReference>
<dbReference type="GO" id="GO:0004792">
    <property type="term" value="F:thiosulfate-cyanide sulfurtransferase activity"/>
    <property type="evidence" value="ECO:0007669"/>
    <property type="project" value="TreeGrafter"/>
</dbReference>
<proteinExistence type="predicted"/>
<dbReference type="PROSITE" id="PS50206">
    <property type="entry name" value="RHODANESE_3"/>
    <property type="match status" value="1"/>
</dbReference>
<dbReference type="SUPFAM" id="SSF69572">
    <property type="entry name" value="Activating enzymes of the ubiquitin-like proteins"/>
    <property type="match status" value="1"/>
</dbReference>
<dbReference type="EMBL" id="FOCE01000001">
    <property type="protein sequence ID" value="SEM42035.1"/>
    <property type="molecule type" value="Genomic_DNA"/>
</dbReference>
<dbReference type="AlphaFoldDB" id="A0A1H7Y7W6"/>
<keyword evidence="3" id="KW-1185">Reference proteome</keyword>
<dbReference type="InterPro" id="IPR035985">
    <property type="entry name" value="Ubiquitin-activating_enz"/>
</dbReference>
<protein>
    <submittedName>
        <fullName evidence="2">Molybdopterin or thiamine biosynthesis adenylyltransferase</fullName>
    </submittedName>
</protein>
<dbReference type="OrthoDB" id="9804286at2"/>
<organism evidence="2 3">
    <name type="scientific">Gemmobacter aquatilis</name>
    <dbReference type="NCBI Taxonomy" id="933059"/>
    <lineage>
        <taxon>Bacteria</taxon>
        <taxon>Pseudomonadati</taxon>
        <taxon>Pseudomonadota</taxon>
        <taxon>Alphaproteobacteria</taxon>
        <taxon>Rhodobacterales</taxon>
        <taxon>Paracoccaceae</taxon>
        <taxon>Gemmobacter</taxon>
    </lineage>
</organism>
<dbReference type="PANTHER" id="PTHR10953:SF102">
    <property type="entry name" value="ADENYLYLTRANSFERASE AND SULFURTRANSFERASE MOCS3"/>
    <property type="match status" value="1"/>
</dbReference>
<gene>
    <name evidence="2" type="ORF">SAMN04488103_10199</name>
</gene>
<sequence length="317" mass="31564">MSRYARQIAVPGVGRPGQARLAGARVLVVGAGGLGCTVIPALAGAGVGHLAIIDPDTVELANLHRQTLYSAADIGRPKATAAARHVQALNPDCQPLPLVARLDPANAPDLIAAADVIVDAADSFAVTYTLSDLCLGAGKPLISASVIGQSGYAGGFCGAAPSYRAVFPDLPALAASCATAGVLGPVVATLGAVQAQMVLACLIGLQPSPLGRVVTLDLGSWRLGGFSFAGAPEAPGVGFVAAAQISRGDTVVDLRPAGSVAVVPGAQRVAPEDLANWPLPDAGRVVLCCSSGLRAWRGAQVLAARGAASLALLADGQ</sequence>
<feature type="domain" description="Rhodanese" evidence="1">
    <location>
        <begin position="263"/>
        <end position="316"/>
    </location>
</feature>
<dbReference type="CDD" id="cd00757">
    <property type="entry name" value="ThiF_MoeB_HesA_family"/>
    <property type="match status" value="1"/>
</dbReference>
<dbReference type="GO" id="GO:0016779">
    <property type="term" value="F:nucleotidyltransferase activity"/>
    <property type="evidence" value="ECO:0007669"/>
    <property type="project" value="UniProtKB-KW"/>
</dbReference>
<dbReference type="Pfam" id="PF00899">
    <property type="entry name" value="ThiF"/>
    <property type="match status" value="1"/>
</dbReference>
<dbReference type="InterPro" id="IPR036873">
    <property type="entry name" value="Rhodanese-like_dom_sf"/>
</dbReference>
<dbReference type="Proteomes" id="UP000198761">
    <property type="component" value="Unassembled WGS sequence"/>
</dbReference>
<accession>A0A1H7Y7W6</accession>
<dbReference type="SUPFAM" id="SSF52821">
    <property type="entry name" value="Rhodanese/Cell cycle control phosphatase"/>
    <property type="match status" value="1"/>
</dbReference>
<dbReference type="GO" id="GO:0005829">
    <property type="term" value="C:cytosol"/>
    <property type="evidence" value="ECO:0007669"/>
    <property type="project" value="TreeGrafter"/>
</dbReference>
<dbReference type="RefSeq" id="WP_091295175.1">
    <property type="nucleotide sequence ID" value="NZ_FOCE01000001.1"/>
</dbReference>
<keyword evidence="2" id="KW-0808">Transferase</keyword>
<dbReference type="InterPro" id="IPR000594">
    <property type="entry name" value="ThiF_NAD_FAD-bd"/>
</dbReference>
<dbReference type="InterPro" id="IPR001763">
    <property type="entry name" value="Rhodanese-like_dom"/>
</dbReference>
<name>A0A1H7Y7W6_9RHOB</name>
<dbReference type="GO" id="GO:0008641">
    <property type="term" value="F:ubiquitin-like modifier activating enzyme activity"/>
    <property type="evidence" value="ECO:0007669"/>
    <property type="project" value="InterPro"/>
</dbReference>
<evidence type="ECO:0000313" key="2">
    <source>
        <dbReference type="EMBL" id="SEM42035.1"/>
    </source>
</evidence>
<keyword evidence="2" id="KW-0548">Nucleotidyltransferase</keyword>
<dbReference type="PANTHER" id="PTHR10953">
    <property type="entry name" value="UBIQUITIN-ACTIVATING ENZYME E1"/>
    <property type="match status" value="1"/>
</dbReference>
<dbReference type="InterPro" id="IPR045886">
    <property type="entry name" value="ThiF/MoeB/HesA"/>
</dbReference>
<dbReference type="STRING" id="933059.SAMN04488103_10199"/>